<protein>
    <submittedName>
        <fullName evidence="4">Uncharacterized protein</fullName>
    </submittedName>
</protein>
<dbReference type="PANTHER" id="PTHR24198">
    <property type="entry name" value="ANKYRIN REPEAT AND PROTEIN KINASE DOMAIN-CONTAINING PROTEIN"/>
    <property type="match status" value="1"/>
</dbReference>
<proteinExistence type="predicted"/>
<evidence type="ECO:0000313" key="4">
    <source>
        <dbReference type="EMBL" id="KAF2886608.1"/>
    </source>
</evidence>
<dbReference type="Pfam" id="PF00023">
    <property type="entry name" value="Ank"/>
    <property type="match status" value="1"/>
</dbReference>
<dbReference type="GO" id="GO:0005737">
    <property type="term" value="C:cytoplasm"/>
    <property type="evidence" value="ECO:0007669"/>
    <property type="project" value="TreeGrafter"/>
</dbReference>
<feature type="repeat" description="ANK" evidence="3">
    <location>
        <begin position="293"/>
        <end position="325"/>
    </location>
</feature>
<keyword evidence="5" id="KW-1185">Reference proteome</keyword>
<gene>
    <name evidence="4" type="ORF">ILUMI_19566</name>
</gene>
<feature type="repeat" description="ANK" evidence="3">
    <location>
        <begin position="326"/>
        <end position="359"/>
    </location>
</feature>
<evidence type="ECO:0000256" key="3">
    <source>
        <dbReference type="PROSITE-ProRule" id="PRU00023"/>
    </source>
</evidence>
<reference evidence="4" key="1">
    <citation type="submission" date="2019-08" db="EMBL/GenBank/DDBJ databases">
        <title>The genome of the North American firefly Photinus pyralis.</title>
        <authorList>
            <consortium name="Photinus pyralis genome working group"/>
            <person name="Fallon T.R."/>
            <person name="Sander Lower S.E."/>
            <person name="Weng J.-K."/>
        </authorList>
    </citation>
    <scope>NUCLEOTIDE SEQUENCE</scope>
    <source>
        <strain evidence="4">TRF0915ILg1</strain>
        <tissue evidence="4">Whole body</tissue>
    </source>
</reference>
<dbReference type="InterPro" id="IPR036770">
    <property type="entry name" value="Ankyrin_rpt-contain_sf"/>
</dbReference>
<name>A0A8K0CLG6_IGNLU</name>
<dbReference type="EMBL" id="VTPC01087144">
    <property type="protein sequence ID" value="KAF2886608.1"/>
    <property type="molecule type" value="Genomic_DNA"/>
</dbReference>
<dbReference type="PRINTS" id="PR01415">
    <property type="entry name" value="ANKYRIN"/>
</dbReference>
<organism evidence="4 5">
    <name type="scientific">Ignelater luminosus</name>
    <name type="common">Cucubano</name>
    <name type="synonym">Pyrophorus luminosus</name>
    <dbReference type="NCBI Taxonomy" id="2038154"/>
    <lineage>
        <taxon>Eukaryota</taxon>
        <taxon>Metazoa</taxon>
        <taxon>Ecdysozoa</taxon>
        <taxon>Arthropoda</taxon>
        <taxon>Hexapoda</taxon>
        <taxon>Insecta</taxon>
        <taxon>Pterygota</taxon>
        <taxon>Neoptera</taxon>
        <taxon>Endopterygota</taxon>
        <taxon>Coleoptera</taxon>
        <taxon>Polyphaga</taxon>
        <taxon>Elateriformia</taxon>
        <taxon>Elateroidea</taxon>
        <taxon>Elateridae</taxon>
        <taxon>Agrypninae</taxon>
        <taxon>Pyrophorini</taxon>
        <taxon>Ignelater</taxon>
    </lineage>
</organism>
<dbReference type="SMART" id="SM00248">
    <property type="entry name" value="ANK"/>
    <property type="match status" value="6"/>
</dbReference>
<keyword evidence="2 3" id="KW-0040">ANK repeat</keyword>
<evidence type="ECO:0000313" key="5">
    <source>
        <dbReference type="Proteomes" id="UP000801492"/>
    </source>
</evidence>
<accession>A0A8K0CLG6</accession>
<feature type="repeat" description="ANK" evidence="3">
    <location>
        <begin position="259"/>
        <end position="292"/>
    </location>
</feature>
<dbReference type="Gene3D" id="1.25.40.20">
    <property type="entry name" value="Ankyrin repeat-containing domain"/>
    <property type="match status" value="4"/>
</dbReference>
<feature type="repeat" description="ANK" evidence="3">
    <location>
        <begin position="115"/>
        <end position="147"/>
    </location>
</feature>
<sequence length="383" mass="42827">IVDKLMLCSTDIKTQHKEINTPLHQALLKCRELEIINSLLSKGADVSIQNLKGESPLHYAIRPPAVDYHPVCLDRHYELVFERRKNEFLCSSQQILRYLDTLLPKAADVNIKDVDGQTPLHLGVKYGDYAIVDRIISYKAALNAQNNAGNTPLHLALLEKRLGCESPLHFAIRPPAVDYHPLRLGRNYELDLKRKKERILYSSKTIPEYLDALLPKAADVNTKDVDGQTPLHLGVKYGDYAIVDRIISYKAAINAQDNAGNTSLHLALSEHKGWDVIKLLLMKGANVNLKNEDGETPLHFAIRYGNYVIGHLILNHNVDINVPINKGDTPLHLAASIPHNLKTISLLVSGGADENVKNSNDETPLQIKVSVRNNYDTVSEFFP</sequence>
<dbReference type="SUPFAM" id="SSF48403">
    <property type="entry name" value="Ankyrin repeat"/>
    <property type="match status" value="1"/>
</dbReference>
<dbReference type="InterPro" id="IPR002110">
    <property type="entry name" value="Ankyrin_rpt"/>
</dbReference>
<feature type="repeat" description="ANK" evidence="3">
    <location>
        <begin position="18"/>
        <end position="51"/>
    </location>
</feature>
<feature type="non-terminal residue" evidence="4">
    <location>
        <position position="383"/>
    </location>
</feature>
<dbReference type="PROSITE" id="PS50088">
    <property type="entry name" value="ANK_REPEAT"/>
    <property type="match status" value="6"/>
</dbReference>
<dbReference type="Pfam" id="PF12796">
    <property type="entry name" value="Ank_2"/>
    <property type="match status" value="2"/>
</dbReference>
<evidence type="ECO:0000256" key="2">
    <source>
        <dbReference type="ARBA" id="ARBA00023043"/>
    </source>
</evidence>
<feature type="repeat" description="ANK" evidence="3">
    <location>
        <begin position="226"/>
        <end position="258"/>
    </location>
</feature>
<dbReference type="OrthoDB" id="6739670at2759"/>
<dbReference type="Proteomes" id="UP000801492">
    <property type="component" value="Unassembled WGS sequence"/>
</dbReference>
<keyword evidence="1" id="KW-0677">Repeat</keyword>
<dbReference type="PROSITE" id="PS50297">
    <property type="entry name" value="ANK_REP_REGION"/>
    <property type="match status" value="6"/>
</dbReference>
<dbReference type="PANTHER" id="PTHR24198:SF165">
    <property type="entry name" value="ANKYRIN REPEAT-CONTAINING PROTEIN-RELATED"/>
    <property type="match status" value="1"/>
</dbReference>
<comment type="caution">
    <text evidence="4">The sequence shown here is derived from an EMBL/GenBank/DDBJ whole genome shotgun (WGS) entry which is preliminary data.</text>
</comment>
<evidence type="ECO:0000256" key="1">
    <source>
        <dbReference type="ARBA" id="ARBA00022737"/>
    </source>
</evidence>
<dbReference type="Pfam" id="PF13857">
    <property type="entry name" value="Ank_5"/>
    <property type="match status" value="1"/>
</dbReference>
<dbReference type="AlphaFoldDB" id="A0A8K0CLG6"/>